<accession>A0A3E0DYK1</accession>
<comment type="caution">
    <text evidence="4">The sequence shown here is derived from an EMBL/GenBank/DDBJ whole genome shotgun (WGS) entry which is preliminary data.</text>
</comment>
<dbReference type="Gene3D" id="3.40.50.2300">
    <property type="match status" value="1"/>
</dbReference>
<evidence type="ECO:0000313" key="4">
    <source>
        <dbReference type="EMBL" id="REG90430.1"/>
    </source>
</evidence>
<dbReference type="InterPro" id="IPR046947">
    <property type="entry name" value="LytR-like"/>
</dbReference>
<feature type="domain" description="HTH LytTR-type" evidence="3">
    <location>
        <begin position="129"/>
        <end position="227"/>
    </location>
</feature>
<evidence type="ECO:0000259" key="2">
    <source>
        <dbReference type="PROSITE" id="PS50110"/>
    </source>
</evidence>
<dbReference type="RefSeq" id="WP_086543629.1">
    <property type="nucleotide sequence ID" value="NZ_MSSW01000081.1"/>
</dbReference>
<dbReference type="InterPro" id="IPR011006">
    <property type="entry name" value="CheY-like_superfamily"/>
</dbReference>
<gene>
    <name evidence="4" type="ORF">C8N25_107170</name>
</gene>
<keyword evidence="5" id="KW-1185">Reference proteome</keyword>
<dbReference type="InterPro" id="IPR001789">
    <property type="entry name" value="Sig_transdc_resp-reg_receiver"/>
</dbReference>
<dbReference type="SUPFAM" id="SSF52172">
    <property type="entry name" value="CheY-like"/>
    <property type="match status" value="1"/>
</dbReference>
<dbReference type="SMART" id="SM00448">
    <property type="entry name" value="REC"/>
    <property type="match status" value="1"/>
</dbReference>
<evidence type="ECO:0000259" key="3">
    <source>
        <dbReference type="PROSITE" id="PS50930"/>
    </source>
</evidence>
<dbReference type="AlphaFoldDB" id="A0A3E0DYK1"/>
<evidence type="ECO:0000313" key="5">
    <source>
        <dbReference type="Proteomes" id="UP000256405"/>
    </source>
</evidence>
<name>A0A3E0DYK1_9BACT</name>
<dbReference type="Pfam" id="PF00072">
    <property type="entry name" value="Response_reg"/>
    <property type="match status" value="1"/>
</dbReference>
<dbReference type="PROSITE" id="PS50110">
    <property type="entry name" value="RESPONSE_REGULATORY"/>
    <property type="match status" value="1"/>
</dbReference>
<sequence length="227" mass="26490">MIKCIAIDDEPKAIEIIKYHVSKIDYLQLENVFTDPFKAIKYINESNIELLFLDINMPDIDGMNFVKHLIQKPLIIFTTAHSEYAMESYEVEAIDFLLKPFDFSRFLAATNKVKERLLKFPVITSAFYFVSSGNRKIKLIYDDILFIKGDGNYVTYQTKSERVMVRTSITESQSELPSNTFIQIHRSTIVSLKWVDKIEDNHVYIADNKFPISSTYRESFLRAIRTK</sequence>
<dbReference type="GO" id="GO:0003677">
    <property type="term" value="F:DNA binding"/>
    <property type="evidence" value="ECO:0007669"/>
    <property type="project" value="InterPro"/>
</dbReference>
<dbReference type="PROSITE" id="PS50930">
    <property type="entry name" value="HTH_LYTTR"/>
    <property type="match status" value="1"/>
</dbReference>
<reference evidence="4 5" key="1">
    <citation type="submission" date="2018-08" db="EMBL/GenBank/DDBJ databases">
        <title>Genomic Encyclopedia of Archaeal and Bacterial Type Strains, Phase II (KMG-II): from individual species to whole genera.</title>
        <authorList>
            <person name="Goeker M."/>
        </authorList>
    </citation>
    <scope>NUCLEOTIDE SEQUENCE [LARGE SCALE GENOMIC DNA]</scope>
    <source>
        <strain evidence="4 5">DSM 15986</strain>
    </source>
</reference>
<dbReference type="GO" id="GO:0000156">
    <property type="term" value="F:phosphorelay response regulator activity"/>
    <property type="evidence" value="ECO:0007669"/>
    <property type="project" value="InterPro"/>
</dbReference>
<dbReference type="InterPro" id="IPR007492">
    <property type="entry name" value="LytTR_DNA-bd_dom"/>
</dbReference>
<organism evidence="4 5">
    <name type="scientific">Algoriphagus antarcticus</name>
    <dbReference type="NCBI Taxonomy" id="238540"/>
    <lineage>
        <taxon>Bacteria</taxon>
        <taxon>Pseudomonadati</taxon>
        <taxon>Bacteroidota</taxon>
        <taxon>Cytophagia</taxon>
        <taxon>Cytophagales</taxon>
        <taxon>Cyclobacteriaceae</taxon>
        <taxon>Algoriphagus</taxon>
    </lineage>
</organism>
<dbReference type="PANTHER" id="PTHR37299:SF1">
    <property type="entry name" value="STAGE 0 SPORULATION PROTEIN A HOMOLOG"/>
    <property type="match status" value="1"/>
</dbReference>
<dbReference type="PANTHER" id="PTHR37299">
    <property type="entry name" value="TRANSCRIPTIONAL REGULATOR-RELATED"/>
    <property type="match status" value="1"/>
</dbReference>
<dbReference type="Pfam" id="PF04397">
    <property type="entry name" value="LytTR"/>
    <property type="match status" value="1"/>
</dbReference>
<dbReference type="SMART" id="SM00850">
    <property type="entry name" value="LytTR"/>
    <property type="match status" value="1"/>
</dbReference>
<proteinExistence type="predicted"/>
<dbReference type="Proteomes" id="UP000256405">
    <property type="component" value="Unassembled WGS sequence"/>
</dbReference>
<keyword evidence="1" id="KW-0597">Phosphoprotein</keyword>
<evidence type="ECO:0000256" key="1">
    <source>
        <dbReference type="PROSITE-ProRule" id="PRU00169"/>
    </source>
</evidence>
<dbReference type="OrthoDB" id="1646880at2"/>
<protein>
    <submittedName>
        <fullName evidence="4">LytTR family two component transcriptional regulator</fullName>
    </submittedName>
</protein>
<dbReference type="EMBL" id="QUNF01000007">
    <property type="protein sequence ID" value="REG90430.1"/>
    <property type="molecule type" value="Genomic_DNA"/>
</dbReference>
<feature type="domain" description="Response regulatory" evidence="2">
    <location>
        <begin position="3"/>
        <end position="114"/>
    </location>
</feature>
<dbReference type="Gene3D" id="2.40.50.1020">
    <property type="entry name" value="LytTr DNA-binding domain"/>
    <property type="match status" value="1"/>
</dbReference>
<feature type="modified residue" description="4-aspartylphosphate" evidence="1">
    <location>
        <position position="54"/>
    </location>
</feature>